<evidence type="ECO:0000256" key="5">
    <source>
        <dbReference type="ARBA" id="ARBA00022847"/>
    </source>
</evidence>
<name>A0A4V6J2R4_RAOTE</name>
<dbReference type="InterPro" id="IPR036259">
    <property type="entry name" value="MFS_trans_sf"/>
</dbReference>
<feature type="transmembrane region" description="Helical" evidence="8">
    <location>
        <begin position="56"/>
        <end position="74"/>
    </location>
</feature>
<keyword evidence="7 8" id="KW-0472">Membrane</keyword>
<dbReference type="Proteomes" id="UP000339249">
    <property type="component" value="Unassembled WGS sequence"/>
</dbReference>
<evidence type="ECO:0000256" key="1">
    <source>
        <dbReference type="ARBA" id="ARBA00004651"/>
    </source>
</evidence>
<sequence length="208" mass="23309">MRFPKGLENPIFHWLHDYSTDFCFTPLAPGNGSLFTAHSPSRHPEIFTTIAKNWRIIAAGTLLVAMTTTTFYLLPSYPNLRKNVLHLSARDSLIVTMLVGISNFIWLPIGGAISDRIGRRPVLMGITILLCSPRGGNELAYRRAGFTRMTLVLLWFSFFFGMYNGAMVAALTEVMPVYVRTVGFSLAFSLATAIFGGLRRQSLPRWCR</sequence>
<dbReference type="SUPFAM" id="SSF103473">
    <property type="entry name" value="MFS general substrate transporter"/>
    <property type="match status" value="1"/>
</dbReference>
<evidence type="ECO:0000256" key="2">
    <source>
        <dbReference type="ARBA" id="ARBA00022448"/>
    </source>
</evidence>
<keyword evidence="2" id="KW-0813">Transport</keyword>
<evidence type="ECO:0000256" key="7">
    <source>
        <dbReference type="ARBA" id="ARBA00023136"/>
    </source>
</evidence>
<dbReference type="GO" id="GO:0015293">
    <property type="term" value="F:symporter activity"/>
    <property type="evidence" value="ECO:0007669"/>
    <property type="project" value="UniProtKB-KW"/>
</dbReference>
<keyword evidence="4 8" id="KW-0812">Transmembrane</keyword>
<comment type="subcellular location">
    <subcellularLocation>
        <location evidence="1">Cell membrane</location>
        <topology evidence="1">Multi-pass membrane protein</topology>
    </subcellularLocation>
</comment>
<dbReference type="InterPro" id="IPR051084">
    <property type="entry name" value="H+-coupled_symporters"/>
</dbReference>
<dbReference type="Pfam" id="PF00083">
    <property type="entry name" value="Sugar_tr"/>
    <property type="match status" value="1"/>
</dbReference>
<reference evidence="9 10" key="1">
    <citation type="submission" date="2019-04" db="EMBL/GenBank/DDBJ databases">
        <authorList>
            <consortium name="Pathogen Informatics"/>
        </authorList>
    </citation>
    <scope>NUCLEOTIDE SEQUENCE [LARGE SCALE GENOMIC DNA]</scope>
    <source>
        <strain evidence="9 10">NCTC9185</strain>
    </source>
</reference>
<organism evidence="9 10">
    <name type="scientific">Raoultella terrigena</name>
    <name type="common">Klebsiella terrigena</name>
    <dbReference type="NCBI Taxonomy" id="577"/>
    <lineage>
        <taxon>Bacteria</taxon>
        <taxon>Pseudomonadati</taxon>
        <taxon>Pseudomonadota</taxon>
        <taxon>Gammaproteobacteria</taxon>
        <taxon>Enterobacterales</taxon>
        <taxon>Enterobacteriaceae</taxon>
        <taxon>Klebsiella/Raoultella group</taxon>
        <taxon>Raoultella</taxon>
    </lineage>
</organism>
<evidence type="ECO:0000256" key="4">
    <source>
        <dbReference type="ARBA" id="ARBA00022692"/>
    </source>
</evidence>
<keyword evidence="3" id="KW-1003">Cell membrane</keyword>
<feature type="transmembrane region" description="Helical" evidence="8">
    <location>
        <begin position="94"/>
        <end position="114"/>
    </location>
</feature>
<keyword evidence="5" id="KW-0769">Symport</keyword>
<evidence type="ECO:0000313" key="10">
    <source>
        <dbReference type="Proteomes" id="UP000339249"/>
    </source>
</evidence>
<proteinExistence type="predicted"/>
<dbReference type="PANTHER" id="PTHR43528:SF6">
    <property type="entry name" value="CITRATE-PROTON SYMPORTER"/>
    <property type="match status" value="1"/>
</dbReference>
<evidence type="ECO:0000313" key="9">
    <source>
        <dbReference type="EMBL" id="VTN15024.1"/>
    </source>
</evidence>
<feature type="transmembrane region" description="Helical" evidence="8">
    <location>
        <begin position="151"/>
        <end position="171"/>
    </location>
</feature>
<dbReference type="InterPro" id="IPR005828">
    <property type="entry name" value="MFS_sugar_transport-like"/>
</dbReference>
<accession>A0A4V6J2R4</accession>
<gene>
    <name evidence="9" type="primary">proP_10</name>
    <name evidence="9" type="ORF">NCTC9185_07103</name>
</gene>
<dbReference type="Gene3D" id="1.20.1250.20">
    <property type="entry name" value="MFS general substrate transporter like domains"/>
    <property type="match status" value="1"/>
</dbReference>
<evidence type="ECO:0000256" key="3">
    <source>
        <dbReference type="ARBA" id="ARBA00022475"/>
    </source>
</evidence>
<dbReference type="PANTHER" id="PTHR43528">
    <property type="entry name" value="ALPHA-KETOGLUTARATE PERMEASE"/>
    <property type="match status" value="1"/>
</dbReference>
<keyword evidence="6 8" id="KW-1133">Transmembrane helix</keyword>
<feature type="transmembrane region" description="Helical" evidence="8">
    <location>
        <begin position="177"/>
        <end position="198"/>
    </location>
</feature>
<dbReference type="AlphaFoldDB" id="A0A4V6J2R4"/>
<protein>
    <submittedName>
        <fullName evidence="9">Proline porter II</fullName>
    </submittedName>
</protein>
<dbReference type="GO" id="GO:0005886">
    <property type="term" value="C:plasma membrane"/>
    <property type="evidence" value="ECO:0007669"/>
    <property type="project" value="UniProtKB-SubCell"/>
</dbReference>
<evidence type="ECO:0000256" key="6">
    <source>
        <dbReference type="ARBA" id="ARBA00022989"/>
    </source>
</evidence>
<evidence type="ECO:0000256" key="8">
    <source>
        <dbReference type="SAM" id="Phobius"/>
    </source>
</evidence>
<dbReference type="EMBL" id="CABDVU010000001">
    <property type="protein sequence ID" value="VTN15024.1"/>
    <property type="molecule type" value="Genomic_DNA"/>
</dbReference>